<dbReference type="GO" id="GO:0016020">
    <property type="term" value="C:membrane"/>
    <property type="evidence" value="ECO:0007669"/>
    <property type="project" value="InterPro"/>
</dbReference>
<evidence type="ECO:0000259" key="4">
    <source>
        <dbReference type="Pfam" id="PF02518"/>
    </source>
</evidence>
<dbReference type="RefSeq" id="WP_133393666.1">
    <property type="nucleotide sequence ID" value="NZ_SMTG01000004.1"/>
</dbReference>
<evidence type="ECO:0000313" key="6">
    <source>
        <dbReference type="EMBL" id="TDK30582.1"/>
    </source>
</evidence>
<keyword evidence="1" id="KW-0808">Transferase</keyword>
<feature type="domain" description="Histidine kinase/HSP90-like ATPase" evidence="4">
    <location>
        <begin position="119"/>
        <end position="205"/>
    </location>
</feature>
<dbReference type="CDD" id="cd16917">
    <property type="entry name" value="HATPase_UhpB-NarQ-NarX-like"/>
    <property type="match status" value="1"/>
</dbReference>
<gene>
    <name evidence="6" type="ORF">E2F49_09420</name>
</gene>
<dbReference type="Proteomes" id="UP000295543">
    <property type="component" value="Unassembled WGS sequence"/>
</dbReference>
<dbReference type="SUPFAM" id="SSF55874">
    <property type="entry name" value="ATPase domain of HSP90 chaperone/DNA topoisomerase II/histidine kinase"/>
    <property type="match status" value="1"/>
</dbReference>
<keyword evidence="2" id="KW-0418">Kinase</keyword>
<dbReference type="InterPro" id="IPR003594">
    <property type="entry name" value="HATPase_dom"/>
</dbReference>
<dbReference type="PANTHER" id="PTHR24421">
    <property type="entry name" value="NITRATE/NITRITE SENSOR PROTEIN NARX-RELATED"/>
    <property type="match status" value="1"/>
</dbReference>
<feature type="domain" description="Signal transduction histidine kinase subgroup 3 dimerisation and phosphoacceptor" evidence="5">
    <location>
        <begin position="15"/>
        <end position="79"/>
    </location>
</feature>
<dbReference type="GO" id="GO:0046983">
    <property type="term" value="F:protein dimerization activity"/>
    <property type="evidence" value="ECO:0007669"/>
    <property type="project" value="InterPro"/>
</dbReference>
<accession>A0A4R5U8N1</accession>
<reference evidence="6 7" key="1">
    <citation type="submission" date="2019-03" db="EMBL/GenBank/DDBJ databases">
        <title>Luteimonas zhaokaii sp.nov., isolated from the rectal contents of Plateau pika in Yushu, Qinghai Province, China.</title>
        <authorList>
            <person name="Zhang G."/>
        </authorList>
    </citation>
    <scope>NUCLEOTIDE SEQUENCE [LARGE SCALE GENOMIC DNA]</scope>
    <source>
        <strain evidence="6 7">THG-MD21</strain>
    </source>
</reference>
<evidence type="ECO:0000256" key="3">
    <source>
        <dbReference type="ARBA" id="ARBA00023012"/>
    </source>
</evidence>
<name>A0A4R5U8N1_9GAMM</name>
<dbReference type="EMBL" id="SMTG01000004">
    <property type="protein sequence ID" value="TDK30582.1"/>
    <property type="molecule type" value="Genomic_DNA"/>
</dbReference>
<dbReference type="Gene3D" id="3.30.565.10">
    <property type="entry name" value="Histidine kinase-like ATPase, C-terminal domain"/>
    <property type="match status" value="1"/>
</dbReference>
<dbReference type="Gene3D" id="1.20.5.1930">
    <property type="match status" value="1"/>
</dbReference>
<dbReference type="InterPro" id="IPR050482">
    <property type="entry name" value="Sensor_HK_TwoCompSys"/>
</dbReference>
<sequence length="210" mass="22502">MTQRAPDWMDRIDAERRALARDLHDDLGQILSALRMSARTLSEALGEDPRETLADDVVVLTEAALARVRAVAHGLHPPLLASHGLPAALQGLADDVPRGDVDVRFDADADLPRATPEAEIAAYRIAQEALGNALRHAGARCVRLELFRQGDTLVLSITDDGHGHDLSMAPGFGRTAMRERAALVQLGFDEVSSPSGTRIVLQLPLDAGTG</sequence>
<proteinExistence type="predicted"/>
<comment type="caution">
    <text evidence="6">The sequence shown here is derived from an EMBL/GenBank/DDBJ whole genome shotgun (WGS) entry which is preliminary data.</text>
</comment>
<dbReference type="Pfam" id="PF07730">
    <property type="entry name" value="HisKA_3"/>
    <property type="match status" value="1"/>
</dbReference>
<dbReference type="InterPro" id="IPR036890">
    <property type="entry name" value="HATPase_C_sf"/>
</dbReference>
<dbReference type="AlphaFoldDB" id="A0A4R5U8N1"/>
<keyword evidence="3" id="KW-0902">Two-component regulatory system</keyword>
<dbReference type="InterPro" id="IPR011712">
    <property type="entry name" value="Sig_transdc_His_kin_sub3_dim/P"/>
</dbReference>
<evidence type="ECO:0000313" key="7">
    <source>
        <dbReference type="Proteomes" id="UP000295543"/>
    </source>
</evidence>
<protein>
    <submittedName>
        <fullName evidence="6">Uncharacterized protein</fullName>
    </submittedName>
</protein>
<evidence type="ECO:0000259" key="5">
    <source>
        <dbReference type="Pfam" id="PF07730"/>
    </source>
</evidence>
<dbReference type="OrthoDB" id="9797605at2"/>
<keyword evidence="7" id="KW-1185">Reference proteome</keyword>
<dbReference type="GO" id="GO:0000155">
    <property type="term" value="F:phosphorelay sensor kinase activity"/>
    <property type="evidence" value="ECO:0007669"/>
    <property type="project" value="InterPro"/>
</dbReference>
<organism evidence="6 7">
    <name type="scientific">Luteimonas terrae</name>
    <dbReference type="NCBI Taxonomy" id="1530191"/>
    <lineage>
        <taxon>Bacteria</taxon>
        <taxon>Pseudomonadati</taxon>
        <taxon>Pseudomonadota</taxon>
        <taxon>Gammaproteobacteria</taxon>
        <taxon>Lysobacterales</taxon>
        <taxon>Lysobacteraceae</taxon>
        <taxon>Luteimonas</taxon>
    </lineage>
</organism>
<evidence type="ECO:0000256" key="1">
    <source>
        <dbReference type="ARBA" id="ARBA00022679"/>
    </source>
</evidence>
<dbReference type="Pfam" id="PF02518">
    <property type="entry name" value="HATPase_c"/>
    <property type="match status" value="1"/>
</dbReference>
<evidence type="ECO:0000256" key="2">
    <source>
        <dbReference type="ARBA" id="ARBA00022777"/>
    </source>
</evidence>